<evidence type="ECO:0000256" key="3">
    <source>
        <dbReference type="SAM" id="SignalP"/>
    </source>
</evidence>
<dbReference type="Pfam" id="PF13458">
    <property type="entry name" value="Peripla_BP_6"/>
    <property type="match status" value="1"/>
</dbReference>
<proteinExistence type="inferred from homology"/>
<comment type="caution">
    <text evidence="5">The sequence shown here is derived from an EMBL/GenBank/DDBJ whole genome shotgun (WGS) entry which is preliminary data.</text>
</comment>
<dbReference type="InterPro" id="IPR028081">
    <property type="entry name" value="Leu-bd"/>
</dbReference>
<evidence type="ECO:0000313" key="6">
    <source>
        <dbReference type="Proteomes" id="UP000622890"/>
    </source>
</evidence>
<dbReference type="RefSeq" id="WP_200592054.1">
    <property type="nucleotide sequence ID" value="NZ_JAEPBG010000004.1"/>
</dbReference>
<name>A0A934W810_9BURK</name>
<gene>
    <name evidence="5" type="ORF">JJB74_11705</name>
</gene>
<feature type="signal peptide" evidence="3">
    <location>
        <begin position="1"/>
        <end position="31"/>
    </location>
</feature>
<dbReference type="PANTHER" id="PTHR30483">
    <property type="entry name" value="LEUCINE-SPECIFIC-BINDING PROTEIN"/>
    <property type="match status" value="1"/>
</dbReference>
<sequence>MQHKHTTLRRARLALLIGAFGTLGAAGAAHADISVGVILSLTGPAASLGKPAENTVRLWPSEIAGQKLKLIVLNDNSDPTEAAKAASKLINEDKVDVIVGPSLTPPSIAAMEVAGRNATPIIALGGGNAIIEPQEGPRKWAFKMAAPEALSVEKVVEHMAAHKVKNAAVIAVTTSYGEGFLKAFSAQAPGKGITLSAVERIGAQDISATSQVIKVLAAKPDAVYIMSFGTPGATPHIELVKRGYKGLIYQTHGIANADFLRVGGKEVDGAYLAVAPVLVAEQLPAQNPVKAPAMEYVTKYESQNGPGTRSQFGSTAWTALNWLQAAAPVALKNAQPGTPQFRQALRDALEGMHEVASPEGVFNMSPGNHNGLDGRGQVMARIVSGKWTLDQDAK</sequence>
<dbReference type="PANTHER" id="PTHR30483:SF38">
    <property type="entry name" value="BLR7848 PROTEIN"/>
    <property type="match status" value="1"/>
</dbReference>
<keyword evidence="6" id="KW-1185">Reference proteome</keyword>
<accession>A0A934W810</accession>
<dbReference type="Gene3D" id="3.40.50.2300">
    <property type="match status" value="2"/>
</dbReference>
<feature type="domain" description="Leucine-binding protein" evidence="4">
    <location>
        <begin position="33"/>
        <end position="370"/>
    </location>
</feature>
<protein>
    <submittedName>
        <fullName evidence="5">ABC transporter substrate-binding protein</fullName>
    </submittedName>
</protein>
<dbReference type="AlphaFoldDB" id="A0A934W810"/>
<evidence type="ECO:0000256" key="2">
    <source>
        <dbReference type="ARBA" id="ARBA00022729"/>
    </source>
</evidence>
<keyword evidence="2 3" id="KW-0732">Signal</keyword>
<dbReference type="InterPro" id="IPR051010">
    <property type="entry name" value="BCAA_transport"/>
</dbReference>
<dbReference type="EMBL" id="JAEPBG010000004">
    <property type="protein sequence ID" value="MBK4735279.1"/>
    <property type="molecule type" value="Genomic_DNA"/>
</dbReference>
<evidence type="ECO:0000256" key="1">
    <source>
        <dbReference type="ARBA" id="ARBA00010062"/>
    </source>
</evidence>
<comment type="similarity">
    <text evidence="1">Belongs to the leucine-binding protein family.</text>
</comment>
<evidence type="ECO:0000259" key="4">
    <source>
        <dbReference type="Pfam" id="PF13458"/>
    </source>
</evidence>
<dbReference type="InterPro" id="IPR028082">
    <property type="entry name" value="Peripla_BP_I"/>
</dbReference>
<dbReference type="Proteomes" id="UP000622890">
    <property type="component" value="Unassembled WGS sequence"/>
</dbReference>
<dbReference type="CDD" id="cd06333">
    <property type="entry name" value="PBP1_ABC_RPA1789-like"/>
    <property type="match status" value="1"/>
</dbReference>
<feature type="chain" id="PRO_5037918403" evidence="3">
    <location>
        <begin position="32"/>
        <end position="394"/>
    </location>
</feature>
<reference evidence="5" key="1">
    <citation type="submission" date="2021-01" db="EMBL/GenBank/DDBJ databases">
        <title>Genome sequence of strain Noviherbaspirillum sp. DKR-6.</title>
        <authorList>
            <person name="Chaudhary D.K."/>
        </authorList>
    </citation>
    <scope>NUCLEOTIDE SEQUENCE</scope>
    <source>
        <strain evidence="5">DKR-6</strain>
    </source>
</reference>
<dbReference type="SUPFAM" id="SSF53822">
    <property type="entry name" value="Periplasmic binding protein-like I"/>
    <property type="match status" value="1"/>
</dbReference>
<evidence type="ECO:0000313" key="5">
    <source>
        <dbReference type="EMBL" id="MBK4735279.1"/>
    </source>
</evidence>
<organism evidence="5 6">
    <name type="scientific">Noviherbaspirillum pedocola</name>
    <dbReference type="NCBI Taxonomy" id="2801341"/>
    <lineage>
        <taxon>Bacteria</taxon>
        <taxon>Pseudomonadati</taxon>
        <taxon>Pseudomonadota</taxon>
        <taxon>Betaproteobacteria</taxon>
        <taxon>Burkholderiales</taxon>
        <taxon>Oxalobacteraceae</taxon>
        <taxon>Noviherbaspirillum</taxon>
    </lineage>
</organism>